<evidence type="ECO:0000256" key="5">
    <source>
        <dbReference type="ARBA" id="ARBA00022784"/>
    </source>
</evidence>
<feature type="binding site" evidence="10">
    <location>
        <position position="139"/>
    </location>
    <ligand>
        <name>Fe cation</name>
        <dbReference type="ChEBI" id="CHEBI:24875"/>
        <note>catalytic</note>
    </ligand>
</feature>
<reference evidence="13" key="3">
    <citation type="submission" date="2015-06" db="UniProtKB">
        <authorList>
            <consortium name="EnsemblMetazoa"/>
        </authorList>
    </citation>
    <scope>IDENTIFICATION</scope>
</reference>
<reference evidence="14" key="1">
    <citation type="submission" date="2012-12" db="EMBL/GenBank/DDBJ databases">
        <authorList>
            <person name="Hellsten U."/>
            <person name="Grimwood J."/>
            <person name="Chapman J.A."/>
            <person name="Shapiro H."/>
            <person name="Aerts A."/>
            <person name="Otillar R.P."/>
            <person name="Terry A.Y."/>
            <person name="Boore J.L."/>
            <person name="Simakov O."/>
            <person name="Marletaz F."/>
            <person name="Cho S.-J."/>
            <person name="Edsinger-Gonzales E."/>
            <person name="Havlak P."/>
            <person name="Kuo D.-H."/>
            <person name="Larsson T."/>
            <person name="Lv J."/>
            <person name="Arendt D."/>
            <person name="Savage R."/>
            <person name="Osoegawa K."/>
            <person name="de Jong P."/>
            <person name="Lindberg D.R."/>
            <person name="Seaver E.C."/>
            <person name="Weisblat D.A."/>
            <person name="Putnam N.H."/>
            <person name="Grigoriev I.V."/>
            <person name="Rokhsar D.S."/>
        </authorList>
    </citation>
    <scope>NUCLEOTIDE SEQUENCE</scope>
    <source>
        <strain evidence="14">I ESC-2004</strain>
    </source>
</reference>
<feature type="binding site" evidence="10">
    <location>
        <position position="86"/>
    </location>
    <ligand>
        <name>Fe cation</name>
        <dbReference type="ChEBI" id="CHEBI:24875"/>
        <note>catalytic</note>
    </ligand>
</feature>
<dbReference type="OMA" id="NQVAYMA"/>
<dbReference type="PANTHER" id="PTHR12918:SF1">
    <property type="entry name" value="CYSTEINE DIOXYGENASE TYPE 1"/>
    <property type="match status" value="1"/>
</dbReference>
<dbReference type="OrthoDB" id="543511at2759"/>
<evidence type="ECO:0000313" key="14">
    <source>
        <dbReference type="Proteomes" id="UP000014760"/>
    </source>
</evidence>
<comment type="catalytic activity">
    <reaction evidence="11">
        <text>L-cysteine + O2 = 3-sulfino-L-alanine + H(+)</text>
        <dbReference type="Rhea" id="RHEA:20441"/>
        <dbReference type="ChEBI" id="CHEBI:15378"/>
        <dbReference type="ChEBI" id="CHEBI:15379"/>
        <dbReference type="ChEBI" id="CHEBI:35235"/>
        <dbReference type="ChEBI" id="CHEBI:61085"/>
        <dbReference type="EC" id="1.13.11.20"/>
    </reaction>
</comment>
<dbReference type="EMBL" id="KB296703">
    <property type="protein sequence ID" value="ELU11505.1"/>
    <property type="molecule type" value="Genomic_DNA"/>
</dbReference>
<evidence type="ECO:0000313" key="13">
    <source>
        <dbReference type="EnsemblMetazoa" id="CapteP221618"/>
    </source>
</evidence>
<evidence type="ECO:0000256" key="7">
    <source>
        <dbReference type="ARBA" id="ARBA00023002"/>
    </source>
</evidence>
<evidence type="ECO:0000256" key="6">
    <source>
        <dbReference type="ARBA" id="ARBA00022964"/>
    </source>
</evidence>
<comment type="similarity">
    <text evidence="2 11">Belongs to the cysteine dioxygenase family.</text>
</comment>
<evidence type="ECO:0000313" key="12">
    <source>
        <dbReference type="EMBL" id="ELU11505.1"/>
    </source>
</evidence>
<dbReference type="UniPathway" id="UPA00012">
    <property type="reaction ID" value="UER00537"/>
</dbReference>
<dbReference type="Gene3D" id="2.60.120.10">
    <property type="entry name" value="Jelly Rolls"/>
    <property type="match status" value="1"/>
</dbReference>
<evidence type="ECO:0000256" key="8">
    <source>
        <dbReference type="ARBA" id="ARBA00023004"/>
    </source>
</evidence>
<evidence type="ECO:0000256" key="9">
    <source>
        <dbReference type="PIRSR" id="PIRSR610300-50"/>
    </source>
</evidence>
<evidence type="ECO:0000256" key="11">
    <source>
        <dbReference type="RuleBase" id="RU366010"/>
    </source>
</evidence>
<dbReference type="HOGENOM" id="CLU_079443_1_1_1"/>
<reference evidence="12 14" key="2">
    <citation type="journal article" date="2013" name="Nature">
        <title>Insights into bilaterian evolution from three spiralian genomes.</title>
        <authorList>
            <person name="Simakov O."/>
            <person name="Marletaz F."/>
            <person name="Cho S.J."/>
            <person name="Edsinger-Gonzales E."/>
            <person name="Havlak P."/>
            <person name="Hellsten U."/>
            <person name="Kuo D.H."/>
            <person name="Larsson T."/>
            <person name="Lv J."/>
            <person name="Arendt D."/>
            <person name="Savage R."/>
            <person name="Osoegawa K."/>
            <person name="de Jong P."/>
            <person name="Grimwood J."/>
            <person name="Chapman J.A."/>
            <person name="Shapiro H."/>
            <person name="Aerts A."/>
            <person name="Otillar R.P."/>
            <person name="Terry A.Y."/>
            <person name="Boore J.L."/>
            <person name="Grigoriev I.V."/>
            <person name="Lindberg D.R."/>
            <person name="Seaver E.C."/>
            <person name="Weisblat D.A."/>
            <person name="Putnam N.H."/>
            <person name="Rokhsar D.S."/>
        </authorList>
    </citation>
    <scope>NUCLEOTIDE SEQUENCE</scope>
    <source>
        <strain evidence="12 14">I ESC-2004</strain>
    </source>
</reference>
<dbReference type="GO" id="GO:0042412">
    <property type="term" value="P:taurine biosynthetic process"/>
    <property type="evidence" value="ECO:0007669"/>
    <property type="project" value="UniProtKB-UniRule"/>
</dbReference>
<dbReference type="EMBL" id="AMQN01000895">
    <property type="status" value="NOT_ANNOTATED_CDS"/>
    <property type="molecule type" value="Genomic_DNA"/>
</dbReference>
<feature type="binding site" evidence="10">
    <location>
        <position position="88"/>
    </location>
    <ligand>
        <name>Fe cation</name>
        <dbReference type="ChEBI" id="CHEBI:24875"/>
        <note>catalytic</note>
    </ligand>
</feature>
<dbReference type="EnsemblMetazoa" id="CapteT221618">
    <property type="protein sequence ID" value="CapteP221618"/>
    <property type="gene ID" value="CapteG221618"/>
</dbReference>
<dbReference type="GO" id="GO:0019448">
    <property type="term" value="P:L-cysteine catabolic process"/>
    <property type="evidence" value="ECO:0007669"/>
    <property type="project" value="TreeGrafter"/>
</dbReference>
<dbReference type="STRING" id="283909.R7V6V3"/>
<keyword evidence="8 10" id="KW-0408">Iron</keyword>
<keyword evidence="14" id="KW-1185">Reference proteome</keyword>
<name>R7V6V3_CAPTE</name>
<keyword evidence="4 10" id="KW-0479">Metal-binding</keyword>
<evidence type="ECO:0000256" key="4">
    <source>
        <dbReference type="ARBA" id="ARBA00022723"/>
    </source>
</evidence>
<comment type="pathway">
    <text evidence="1 11">Organosulfur biosynthesis; taurine biosynthesis; hypotaurine from L-cysteine: step 1/2.</text>
</comment>
<dbReference type="AlphaFoldDB" id="R7V6V3"/>
<evidence type="ECO:0000256" key="3">
    <source>
        <dbReference type="ARBA" id="ARBA00013133"/>
    </source>
</evidence>
<dbReference type="GO" id="GO:0008198">
    <property type="term" value="F:ferrous iron binding"/>
    <property type="evidence" value="ECO:0007669"/>
    <property type="project" value="TreeGrafter"/>
</dbReference>
<evidence type="ECO:0000256" key="2">
    <source>
        <dbReference type="ARBA" id="ARBA00006622"/>
    </source>
</evidence>
<organism evidence="12">
    <name type="scientific">Capitella teleta</name>
    <name type="common">Polychaete worm</name>
    <dbReference type="NCBI Taxonomy" id="283909"/>
    <lineage>
        <taxon>Eukaryota</taxon>
        <taxon>Metazoa</taxon>
        <taxon>Spiralia</taxon>
        <taxon>Lophotrochozoa</taxon>
        <taxon>Annelida</taxon>
        <taxon>Polychaeta</taxon>
        <taxon>Sedentaria</taxon>
        <taxon>Scolecida</taxon>
        <taxon>Capitellidae</taxon>
        <taxon>Capitella</taxon>
    </lineage>
</organism>
<dbReference type="SUPFAM" id="SSF51182">
    <property type="entry name" value="RmlC-like cupins"/>
    <property type="match status" value="1"/>
</dbReference>
<dbReference type="CDD" id="cd10548">
    <property type="entry name" value="cupin_CDO"/>
    <property type="match status" value="1"/>
</dbReference>
<comment type="cofactor">
    <cofactor evidence="11">
        <name>Fe cation</name>
        <dbReference type="ChEBI" id="CHEBI:24875"/>
    </cofactor>
    <text evidence="11">Binds 1 Fe cation per subunit.</text>
</comment>
<dbReference type="EC" id="1.13.11.20" evidence="3 11"/>
<dbReference type="Pfam" id="PF05995">
    <property type="entry name" value="CDO_I"/>
    <property type="match status" value="1"/>
</dbReference>
<dbReference type="GO" id="GO:0017172">
    <property type="term" value="F:cysteine dioxygenase activity"/>
    <property type="evidence" value="ECO:0007669"/>
    <property type="project" value="UniProtKB-UniRule"/>
</dbReference>
<accession>R7V6V3</accession>
<proteinExistence type="inferred from homology"/>
<dbReference type="InterPro" id="IPR010300">
    <property type="entry name" value="CDO_1"/>
</dbReference>
<keyword evidence="7 11" id="KW-0560">Oxidoreductase</keyword>
<protein>
    <recommendedName>
        <fullName evidence="3 11">Cysteine dioxygenase</fullName>
        <ecNumber evidence="3 11">1.13.11.20</ecNumber>
    </recommendedName>
</protein>
<feature type="cross-link" description="3'-(S-cysteinyl)-tyrosine (Cys-Tyr)" evidence="9">
    <location>
        <begin position="93"/>
        <end position="156"/>
    </location>
</feature>
<keyword evidence="6 11" id="KW-0223">Dioxygenase</keyword>
<gene>
    <name evidence="12" type="ORF">CAPTEDRAFT_221618</name>
</gene>
<sequence>MSSYSCTKSKSLQDLQAKLRDAFEKEKVDIEFVKTLLEGYESNREDWKQYVTLDPHHYTRNLVDRGNGAYNLIVLCWNDSQGSGIHNHSSSNCFVKILSGKLRETQFEYPVSETALKKTSLQDYGTNEVTFINDDIGVHRMENPSHSEPCISLHLYYPPFMSCSVYDEVHGKETPATMVFHTEYGQKAQKSCCEECPRPH</sequence>
<dbReference type="Proteomes" id="UP000014760">
    <property type="component" value="Unassembled WGS sequence"/>
</dbReference>
<evidence type="ECO:0000256" key="10">
    <source>
        <dbReference type="PIRSR" id="PIRSR610300-51"/>
    </source>
</evidence>
<dbReference type="PANTHER" id="PTHR12918">
    <property type="entry name" value="CYSTEINE DIOXYGENASE"/>
    <property type="match status" value="1"/>
</dbReference>
<evidence type="ECO:0000256" key="1">
    <source>
        <dbReference type="ARBA" id="ARBA00004759"/>
    </source>
</evidence>
<dbReference type="InterPro" id="IPR014710">
    <property type="entry name" value="RmlC-like_jellyroll"/>
</dbReference>
<dbReference type="InterPro" id="IPR011051">
    <property type="entry name" value="RmlC_Cupin_sf"/>
</dbReference>
<keyword evidence="5 9" id="KW-0883">Thioether bond</keyword>